<feature type="region of interest" description="Disordered" evidence="1">
    <location>
        <begin position="27"/>
        <end position="66"/>
    </location>
</feature>
<evidence type="ECO:0000313" key="4">
    <source>
        <dbReference type="Proteomes" id="UP000243426"/>
    </source>
</evidence>
<dbReference type="EMBL" id="LT629748">
    <property type="protein sequence ID" value="SDS28117.1"/>
    <property type="molecule type" value="Genomic_DNA"/>
</dbReference>
<sequence>MHMISKLIIPFVVMLFATVSVAEDGSNNALSGVRPAGAPPHVQTDGGAKKSQKQVEDNKKEVAKDK</sequence>
<feature type="chain" id="PRO_5009258156" description="Secreted protein" evidence="2">
    <location>
        <begin position="23"/>
        <end position="66"/>
    </location>
</feature>
<feature type="compositionally biased region" description="Basic and acidic residues" evidence="1">
    <location>
        <begin position="53"/>
        <end position="66"/>
    </location>
</feature>
<keyword evidence="2" id="KW-0732">Signal</keyword>
<gene>
    <name evidence="3" type="ORF">SAMN05216198_1603</name>
</gene>
<reference evidence="4" key="1">
    <citation type="submission" date="2016-10" db="EMBL/GenBank/DDBJ databases">
        <authorList>
            <person name="Varghese N."/>
            <person name="Submissions S."/>
        </authorList>
    </citation>
    <scope>NUCLEOTIDE SEQUENCE [LARGE SCALE GENOMIC DNA]</scope>
    <source>
        <strain evidence="4">2SM5</strain>
    </source>
</reference>
<feature type="signal peptide" evidence="2">
    <location>
        <begin position="1"/>
        <end position="22"/>
    </location>
</feature>
<evidence type="ECO:0000256" key="2">
    <source>
        <dbReference type="SAM" id="SignalP"/>
    </source>
</evidence>
<evidence type="ECO:0000313" key="3">
    <source>
        <dbReference type="EMBL" id="SDS28117.1"/>
    </source>
</evidence>
<dbReference type="Proteomes" id="UP000243426">
    <property type="component" value="Chromosome I"/>
</dbReference>
<dbReference type="RefSeq" id="WP_157718625.1">
    <property type="nucleotide sequence ID" value="NZ_LT629748.1"/>
</dbReference>
<dbReference type="OrthoDB" id="7031602at2"/>
<evidence type="ECO:0008006" key="5">
    <source>
        <dbReference type="Google" id="ProtNLM"/>
    </source>
</evidence>
<dbReference type="AlphaFoldDB" id="A0A1H1QXG0"/>
<protein>
    <recommendedName>
        <fullName evidence="5">Secreted protein</fullName>
    </recommendedName>
</protein>
<accession>A0A1H1QXG0</accession>
<organism evidence="3 4">
    <name type="scientific">Halopseudomonas litoralis</name>
    <dbReference type="NCBI Taxonomy" id="797277"/>
    <lineage>
        <taxon>Bacteria</taxon>
        <taxon>Pseudomonadati</taxon>
        <taxon>Pseudomonadota</taxon>
        <taxon>Gammaproteobacteria</taxon>
        <taxon>Pseudomonadales</taxon>
        <taxon>Pseudomonadaceae</taxon>
        <taxon>Halopseudomonas</taxon>
    </lineage>
</organism>
<name>A0A1H1QXG0_9GAMM</name>
<keyword evidence="4" id="KW-1185">Reference proteome</keyword>
<proteinExistence type="predicted"/>
<evidence type="ECO:0000256" key="1">
    <source>
        <dbReference type="SAM" id="MobiDB-lite"/>
    </source>
</evidence>